<dbReference type="EMBL" id="AP022572">
    <property type="protein sequence ID" value="BBX55246.1"/>
    <property type="molecule type" value="Genomic_DNA"/>
</dbReference>
<dbReference type="AlphaFoldDB" id="A0A7I7L594"/>
<evidence type="ECO:0000313" key="2">
    <source>
        <dbReference type="Proteomes" id="UP000467164"/>
    </source>
</evidence>
<accession>A0A7I7L594</accession>
<dbReference type="Proteomes" id="UP000467164">
    <property type="component" value="Chromosome"/>
</dbReference>
<gene>
    <name evidence="1" type="ORF">MSHO_05910</name>
</gene>
<keyword evidence="2" id="KW-1185">Reference proteome</keyword>
<organism evidence="1 2">
    <name type="scientific">Mycobacterium shottsii</name>
    <dbReference type="NCBI Taxonomy" id="133549"/>
    <lineage>
        <taxon>Bacteria</taxon>
        <taxon>Bacillati</taxon>
        <taxon>Actinomycetota</taxon>
        <taxon>Actinomycetes</taxon>
        <taxon>Mycobacteriales</taxon>
        <taxon>Mycobacteriaceae</taxon>
        <taxon>Mycobacterium</taxon>
        <taxon>Mycobacterium ulcerans group</taxon>
    </lineage>
</organism>
<protein>
    <submittedName>
        <fullName evidence="1">Uncharacterized protein</fullName>
    </submittedName>
</protein>
<sequence>MAGKRNSGGSQTPQSVFDAPSGDLDYSLADVGSAHLWGTDLPLGEGNRHLDHCEAGIEAAPSHFNLEAIAPGFESVEVECLEHLAAIGPIATGDVIDTDAQYQPRVRIGRLGQHAPSPWPVAYRPAAHIAGPDGQIGARRNSLQQSVQLFGSVATIGVHLD</sequence>
<name>A0A7I7L594_9MYCO</name>
<reference evidence="1 2" key="1">
    <citation type="journal article" date="2019" name="Emerg. Microbes Infect.">
        <title>Comprehensive subspecies identification of 175 nontuberculous mycobacteria species based on 7547 genomic profiles.</title>
        <authorList>
            <person name="Matsumoto Y."/>
            <person name="Kinjo T."/>
            <person name="Motooka D."/>
            <person name="Nabeya D."/>
            <person name="Jung N."/>
            <person name="Uechi K."/>
            <person name="Horii T."/>
            <person name="Iida T."/>
            <person name="Fujita J."/>
            <person name="Nakamura S."/>
        </authorList>
    </citation>
    <scope>NUCLEOTIDE SEQUENCE [LARGE SCALE GENOMIC DNA]</scope>
    <source>
        <strain evidence="1 2">JCM 12657</strain>
    </source>
</reference>
<evidence type="ECO:0000313" key="1">
    <source>
        <dbReference type="EMBL" id="BBX55246.1"/>
    </source>
</evidence>
<dbReference type="KEGG" id="msho:MSHO_05910"/>
<proteinExistence type="predicted"/>